<feature type="domain" description="DUF6818" evidence="2">
    <location>
        <begin position="55"/>
        <end position="135"/>
    </location>
</feature>
<dbReference type="AlphaFoldDB" id="A0A180GQJ6"/>
<name>A0A180GQJ6_PUCT1</name>
<evidence type="ECO:0000313" key="3">
    <source>
        <dbReference type="EMBL" id="OAV94233.1"/>
    </source>
</evidence>
<feature type="region of interest" description="Disordered" evidence="1">
    <location>
        <begin position="417"/>
        <end position="450"/>
    </location>
</feature>
<sequence length="450" mass="48319">MPTQPSSTQKNSQACSTQQVPSEPRSKRAGRAKGSKGYTAEDSTKLVKCVKSVLPLGANNWVSVLEKYNEYAIENDRPTREIEPLKYNFRALVNHSKPTGSLECPAHFREAKAVQRLIDSRALLEALEDKSDSEENGVGAPIPPSPVNHQLSPKDSNGDDDDENEKNNDENNDPDTSMDSSATLPPPLRFPGDPLSPDDSIPSQSGPHRSNMKKRAGGGIRAPAMSSSPSIASCSSTSTSQAGSTLEASLAAYYDPVARQKKETETGMTQFYAIQLRKATKTIKKLRQENVVLRMGDQSQVAKLKDTISKQRFQIQALQNKLDMWQMMSNGPSLFHSQPVGRSANLSPEGYWNVTRRHNYTPQAAADSFGQASAGGAMNSFGKAGIPTCNGSLNENGGHNFPRHNFTGGLADSFGQAGSATGAAEPFGRASNLAGDGSSRSASPGVNNQY</sequence>
<feature type="compositionally biased region" description="Polar residues" evidence="1">
    <location>
        <begin position="1"/>
        <end position="21"/>
    </location>
</feature>
<proteinExistence type="predicted"/>
<organism evidence="3">
    <name type="scientific">Puccinia triticina (isolate 1-1 / race 1 (BBBD))</name>
    <name type="common">Brown leaf rust fungus</name>
    <dbReference type="NCBI Taxonomy" id="630390"/>
    <lineage>
        <taxon>Eukaryota</taxon>
        <taxon>Fungi</taxon>
        <taxon>Dikarya</taxon>
        <taxon>Basidiomycota</taxon>
        <taxon>Pucciniomycotina</taxon>
        <taxon>Pucciniomycetes</taxon>
        <taxon>Pucciniales</taxon>
        <taxon>Pucciniaceae</taxon>
        <taxon>Puccinia</taxon>
    </lineage>
</organism>
<gene>
    <name evidence="3" type="ORF">PTTG_00609</name>
</gene>
<reference evidence="3" key="1">
    <citation type="submission" date="2009-11" db="EMBL/GenBank/DDBJ databases">
        <authorList>
            <consortium name="The Broad Institute Genome Sequencing Platform"/>
            <person name="Ward D."/>
            <person name="Feldgarden M."/>
            <person name="Earl A."/>
            <person name="Young S.K."/>
            <person name="Zeng Q."/>
            <person name="Koehrsen M."/>
            <person name="Alvarado L."/>
            <person name="Berlin A."/>
            <person name="Bochicchio J."/>
            <person name="Borenstein D."/>
            <person name="Chapman S.B."/>
            <person name="Chen Z."/>
            <person name="Engels R."/>
            <person name="Freedman E."/>
            <person name="Gellesch M."/>
            <person name="Goldberg J."/>
            <person name="Griggs A."/>
            <person name="Gujja S."/>
            <person name="Heilman E."/>
            <person name="Heiman D."/>
            <person name="Hepburn T."/>
            <person name="Howarth C."/>
            <person name="Jen D."/>
            <person name="Larson L."/>
            <person name="Lewis B."/>
            <person name="Mehta T."/>
            <person name="Park D."/>
            <person name="Pearson M."/>
            <person name="Roberts A."/>
            <person name="Saif S."/>
            <person name="Shea T."/>
            <person name="Shenoy N."/>
            <person name="Sisk P."/>
            <person name="Stolte C."/>
            <person name="Sykes S."/>
            <person name="Thomson T."/>
            <person name="Walk T."/>
            <person name="White J."/>
            <person name="Yandava C."/>
            <person name="Izard J."/>
            <person name="Baranova O.V."/>
            <person name="Blanton J.M."/>
            <person name="Tanner A.C."/>
            <person name="Dewhirst F.E."/>
            <person name="Haas B."/>
            <person name="Nusbaum C."/>
            <person name="Birren B."/>
        </authorList>
    </citation>
    <scope>NUCLEOTIDE SEQUENCE [LARGE SCALE GENOMIC DNA]</scope>
    <source>
        <strain evidence="3">1-1 BBBD Race 1</strain>
    </source>
</reference>
<feature type="compositionally biased region" description="Polar residues" evidence="1">
    <location>
        <begin position="438"/>
        <end position="450"/>
    </location>
</feature>
<evidence type="ECO:0000313" key="5">
    <source>
        <dbReference type="Proteomes" id="UP000005240"/>
    </source>
</evidence>
<dbReference type="STRING" id="630390.A0A180GQJ6"/>
<dbReference type="PANTHER" id="PTHR34409">
    <property type="entry name" value="SET DOMAIN-CONTAINING PROTEIN"/>
    <property type="match status" value="1"/>
</dbReference>
<evidence type="ECO:0000259" key="2">
    <source>
        <dbReference type="Pfam" id="PF20681"/>
    </source>
</evidence>
<accession>A0A180GQJ6</accession>
<feature type="compositionally biased region" description="Low complexity" evidence="1">
    <location>
        <begin position="224"/>
        <end position="238"/>
    </location>
</feature>
<dbReference type="Proteomes" id="UP000005240">
    <property type="component" value="Unassembled WGS sequence"/>
</dbReference>
<dbReference type="OrthoDB" id="2499380at2759"/>
<dbReference type="PANTHER" id="PTHR34409:SF1">
    <property type="entry name" value="MYB-LIKE DOMAIN-CONTAINING PROTEIN"/>
    <property type="match status" value="1"/>
</dbReference>
<feature type="region of interest" description="Disordered" evidence="1">
    <location>
        <begin position="1"/>
        <end position="42"/>
    </location>
</feature>
<reference evidence="4" key="4">
    <citation type="submission" date="2025-05" db="UniProtKB">
        <authorList>
            <consortium name="EnsemblFungi"/>
        </authorList>
    </citation>
    <scope>IDENTIFICATION</scope>
    <source>
        <strain evidence="4">isolate 1-1 / race 1 (BBBD)</strain>
    </source>
</reference>
<evidence type="ECO:0000256" key="1">
    <source>
        <dbReference type="SAM" id="MobiDB-lite"/>
    </source>
</evidence>
<dbReference type="Pfam" id="PF20681">
    <property type="entry name" value="DUF6818"/>
    <property type="match status" value="1"/>
</dbReference>
<dbReference type="EnsemblFungi" id="PTTG_00609-t43_1">
    <property type="protein sequence ID" value="PTTG_00609-t43_1-p1"/>
    <property type="gene ID" value="PTTG_00609"/>
</dbReference>
<dbReference type="EMBL" id="ADAS02000042">
    <property type="protein sequence ID" value="OAV94233.1"/>
    <property type="molecule type" value="Genomic_DNA"/>
</dbReference>
<reference evidence="3" key="2">
    <citation type="submission" date="2016-05" db="EMBL/GenBank/DDBJ databases">
        <title>Comparative analysis highlights variable genome content of wheat rusts and divergence of the mating loci.</title>
        <authorList>
            <person name="Cuomo C.A."/>
            <person name="Bakkeren G."/>
            <person name="Szabo L."/>
            <person name="Khalil H."/>
            <person name="Joly D."/>
            <person name="Goldberg J."/>
            <person name="Young S."/>
            <person name="Zeng Q."/>
            <person name="Fellers J."/>
        </authorList>
    </citation>
    <scope>NUCLEOTIDE SEQUENCE [LARGE SCALE GENOMIC DNA]</scope>
    <source>
        <strain evidence="3">1-1 BBBD Race 1</strain>
    </source>
</reference>
<feature type="region of interest" description="Disordered" evidence="1">
    <location>
        <begin position="129"/>
        <end position="238"/>
    </location>
</feature>
<dbReference type="VEuPathDB" id="FungiDB:PTTG_00609"/>
<evidence type="ECO:0000313" key="4">
    <source>
        <dbReference type="EnsemblFungi" id="PTTG_00609-t43_1-p1"/>
    </source>
</evidence>
<keyword evidence="5" id="KW-1185">Reference proteome</keyword>
<reference evidence="4 5" key="3">
    <citation type="journal article" date="2017" name="G3 (Bethesda)">
        <title>Comparative analysis highlights variable genome content of wheat rusts and divergence of the mating loci.</title>
        <authorList>
            <person name="Cuomo C.A."/>
            <person name="Bakkeren G."/>
            <person name="Khalil H.B."/>
            <person name="Panwar V."/>
            <person name="Joly D."/>
            <person name="Linning R."/>
            <person name="Sakthikumar S."/>
            <person name="Song X."/>
            <person name="Adiconis X."/>
            <person name="Fan L."/>
            <person name="Goldberg J.M."/>
            <person name="Levin J.Z."/>
            <person name="Young S."/>
            <person name="Zeng Q."/>
            <person name="Anikster Y."/>
            <person name="Bruce M."/>
            <person name="Wang M."/>
            <person name="Yin C."/>
            <person name="McCallum B."/>
            <person name="Szabo L.J."/>
            <person name="Hulbert S."/>
            <person name="Chen X."/>
            <person name="Fellers J.P."/>
        </authorList>
    </citation>
    <scope>NUCLEOTIDE SEQUENCE</scope>
    <source>
        <strain evidence="5">Isolate 1-1 / race 1 (BBBD)</strain>
        <strain evidence="4">isolate 1-1 / race 1 (BBBD)</strain>
    </source>
</reference>
<dbReference type="InterPro" id="IPR049203">
    <property type="entry name" value="DUF6818"/>
</dbReference>
<protein>
    <recommendedName>
        <fullName evidence="2">DUF6818 domain-containing protein</fullName>
    </recommendedName>
</protein>